<evidence type="ECO:0000313" key="2">
    <source>
        <dbReference type="EMBL" id="MFC3148392.1"/>
    </source>
</evidence>
<gene>
    <name evidence="2" type="ORF">ACFOEN_12245</name>
</gene>
<organism evidence="2 3">
    <name type="scientific">Piscinibacterium candidicorallinum</name>
    <dbReference type="NCBI Taxonomy" id="1793872"/>
    <lineage>
        <taxon>Bacteria</taxon>
        <taxon>Pseudomonadati</taxon>
        <taxon>Pseudomonadota</taxon>
        <taxon>Betaproteobacteria</taxon>
        <taxon>Burkholderiales</taxon>
        <taxon>Piscinibacterium</taxon>
    </lineage>
</organism>
<dbReference type="Proteomes" id="UP001595556">
    <property type="component" value="Unassembled WGS sequence"/>
</dbReference>
<evidence type="ECO:0000313" key="3">
    <source>
        <dbReference type="Proteomes" id="UP001595556"/>
    </source>
</evidence>
<dbReference type="RefSeq" id="WP_377304330.1">
    <property type="nucleotide sequence ID" value="NZ_CP180191.1"/>
</dbReference>
<proteinExistence type="predicted"/>
<dbReference type="EMBL" id="JBHRTI010000007">
    <property type="protein sequence ID" value="MFC3148392.1"/>
    <property type="molecule type" value="Genomic_DNA"/>
</dbReference>
<feature type="chain" id="PRO_5046201791" evidence="1">
    <location>
        <begin position="20"/>
        <end position="88"/>
    </location>
</feature>
<evidence type="ECO:0000256" key="1">
    <source>
        <dbReference type="SAM" id="SignalP"/>
    </source>
</evidence>
<protein>
    <submittedName>
        <fullName evidence="2">Uncharacterized protein</fullName>
    </submittedName>
</protein>
<keyword evidence="3" id="KW-1185">Reference proteome</keyword>
<comment type="caution">
    <text evidence="2">The sequence shown here is derived from an EMBL/GenBank/DDBJ whole genome shotgun (WGS) entry which is preliminary data.</text>
</comment>
<reference evidence="3" key="1">
    <citation type="journal article" date="2019" name="Int. J. Syst. Evol. Microbiol.">
        <title>The Global Catalogue of Microorganisms (GCM) 10K type strain sequencing project: providing services to taxonomists for standard genome sequencing and annotation.</title>
        <authorList>
            <consortium name="The Broad Institute Genomics Platform"/>
            <consortium name="The Broad Institute Genome Sequencing Center for Infectious Disease"/>
            <person name="Wu L."/>
            <person name="Ma J."/>
        </authorList>
    </citation>
    <scope>NUCLEOTIDE SEQUENCE [LARGE SCALE GENOMIC DNA]</scope>
    <source>
        <strain evidence="3">KCTC 52168</strain>
    </source>
</reference>
<keyword evidence="1" id="KW-0732">Signal</keyword>
<feature type="signal peptide" evidence="1">
    <location>
        <begin position="1"/>
        <end position="19"/>
    </location>
</feature>
<sequence>MNNAYPFTFTHRAARAALAATALVVLCGCAGLPAAQSVEVDNQKVAQIERTARDRGVQVMWLNYPTRVVTAAAPRQDASTPASTAPSK</sequence>
<accession>A0ABV7HAH6</accession>
<name>A0ABV7HAH6_9BURK</name>